<evidence type="ECO:0000313" key="2">
    <source>
        <dbReference type="Proteomes" id="UP000766550"/>
    </source>
</evidence>
<dbReference type="AlphaFoldDB" id="A0A8J8CA89"/>
<dbReference type="PANTHER" id="PTHR35368">
    <property type="entry name" value="HYDROPEROXIDE REDUCTASE"/>
    <property type="match status" value="1"/>
</dbReference>
<reference evidence="1 2" key="1">
    <citation type="submission" date="2021-06" db="EMBL/GenBank/DDBJ databases">
        <title>New haloarchaea isolates fom saline soil.</title>
        <authorList>
            <person name="Duran-Viseras A."/>
            <person name="Sanchez-Porro C.S."/>
            <person name="Ventosa A."/>
        </authorList>
    </citation>
    <scope>NUCLEOTIDE SEQUENCE [LARGE SCALE GENOMIC DNA]</scope>
    <source>
        <strain evidence="1 2">JCM 183640</strain>
    </source>
</reference>
<dbReference type="Gene3D" id="3.30.300.20">
    <property type="match status" value="1"/>
</dbReference>
<keyword evidence="2" id="KW-1185">Reference proteome</keyword>
<comment type="caution">
    <text evidence="1">The sequence shown here is derived from an EMBL/GenBank/DDBJ whole genome shotgun (WGS) entry which is preliminary data.</text>
</comment>
<organism evidence="1 2">
    <name type="scientific">Haloarcula limicola</name>
    <dbReference type="NCBI Taxonomy" id="1429915"/>
    <lineage>
        <taxon>Archaea</taxon>
        <taxon>Methanobacteriati</taxon>
        <taxon>Methanobacteriota</taxon>
        <taxon>Stenosarchaea group</taxon>
        <taxon>Halobacteria</taxon>
        <taxon>Halobacteriales</taxon>
        <taxon>Haloarculaceae</taxon>
        <taxon>Haloarcula</taxon>
    </lineage>
</organism>
<name>A0A8J8CA89_9EURY</name>
<dbReference type="RefSeq" id="WP_162319361.1">
    <property type="nucleotide sequence ID" value="NZ_JAHQXF010000004.1"/>
</dbReference>
<evidence type="ECO:0000313" key="1">
    <source>
        <dbReference type="EMBL" id="MBV0926245.1"/>
    </source>
</evidence>
<dbReference type="OrthoDB" id="106754at2157"/>
<dbReference type="SUPFAM" id="SSF82784">
    <property type="entry name" value="OsmC-like"/>
    <property type="match status" value="1"/>
</dbReference>
<dbReference type="InterPro" id="IPR036102">
    <property type="entry name" value="OsmC/Ohrsf"/>
</dbReference>
<sequence length="187" mass="20255">MATTEPTSVNGVDVSALEGAVETISDDSEVGRFTFRAETTWQDALKSVTTIDEFDQAGETIHTQEFTLQGDEPEQILGERTGPNAVELLLGALGSCLSVGYAANAAHMGIELEELRFEMSGDVDLRGFLGISEDVRPGYESITCTTYVTADASEDELSELRERVEATSPLMDVIMNEVPLETRLVAE</sequence>
<dbReference type="InterPro" id="IPR015946">
    <property type="entry name" value="KH_dom-like_a/b"/>
</dbReference>
<accession>A0A8J8CA89</accession>
<dbReference type="Proteomes" id="UP000766550">
    <property type="component" value="Unassembled WGS sequence"/>
</dbReference>
<protein>
    <submittedName>
        <fullName evidence="1">OsmC family protein</fullName>
    </submittedName>
</protein>
<proteinExistence type="predicted"/>
<gene>
    <name evidence="1" type="ORF">KTS45_18720</name>
</gene>
<dbReference type="InterPro" id="IPR052924">
    <property type="entry name" value="OsmC/Ohr_hydroprdx_reductase"/>
</dbReference>
<dbReference type="InterPro" id="IPR003718">
    <property type="entry name" value="OsmC/Ohr_fam"/>
</dbReference>
<dbReference type="Pfam" id="PF02566">
    <property type="entry name" value="OsmC"/>
    <property type="match status" value="1"/>
</dbReference>
<dbReference type="EMBL" id="JAHQXF010000004">
    <property type="protein sequence ID" value="MBV0926245.1"/>
    <property type="molecule type" value="Genomic_DNA"/>
</dbReference>
<dbReference type="PANTHER" id="PTHR35368:SF1">
    <property type="entry name" value="HYDROPEROXIDE REDUCTASE"/>
    <property type="match status" value="1"/>
</dbReference>